<dbReference type="EMBL" id="FTOT01000013">
    <property type="protein sequence ID" value="SIT23170.1"/>
    <property type="molecule type" value="Genomic_DNA"/>
</dbReference>
<name>A0A1N7QJW7_9RHOB</name>
<proteinExistence type="predicted"/>
<protein>
    <submittedName>
        <fullName evidence="2">Uncharacterized protein</fullName>
    </submittedName>
</protein>
<evidence type="ECO:0000256" key="1">
    <source>
        <dbReference type="SAM" id="SignalP"/>
    </source>
</evidence>
<dbReference type="Proteomes" id="UP000186141">
    <property type="component" value="Unassembled WGS sequence"/>
</dbReference>
<feature type="signal peptide" evidence="1">
    <location>
        <begin position="1"/>
        <end position="20"/>
    </location>
</feature>
<keyword evidence="1" id="KW-0732">Signal</keyword>
<gene>
    <name evidence="2" type="ORF">SAMN05421774_11353</name>
</gene>
<organism evidence="2 3">
    <name type="scientific">Gemmobacter megaterium</name>
    <dbReference type="NCBI Taxonomy" id="1086013"/>
    <lineage>
        <taxon>Bacteria</taxon>
        <taxon>Pseudomonadati</taxon>
        <taxon>Pseudomonadota</taxon>
        <taxon>Alphaproteobacteria</taxon>
        <taxon>Rhodobacterales</taxon>
        <taxon>Paracoccaceae</taxon>
        <taxon>Gemmobacter</taxon>
    </lineage>
</organism>
<accession>A0A1N7QJW7</accession>
<dbReference type="STRING" id="1086013.SAMN05421774_11353"/>
<reference evidence="2 3" key="1">
    <citation type="submission" date="2017-01" db="EMBL/GenBank/DDBJ databases">
        <authorList>
            <person name="Mah S.A."/>
            <person name="Swanson W.J."/>
            <person name="Moy G.W."/>
            <person name="Vacquier V.D."/>
        </authorList>
    </citation>
    <scope>NUCLEOTIDE SEQUENCE [LARGE SCALE GENOMIC DNA]</scope>
    <source>
        <strain evidence="2 3">DSM 26375</strain>
    </source>
</reference>
<evidence type="ECO:0000313" key="2">
    <source>
        <dbReference type="EMBL" id="SIT23170.1"/>
    </source>
</evidence>
<evidence type="ECO:0000313" key="3">
    <source>
        <dbReference type="Proteomes" id="UP000186141"/>
    </source>
</evidence>
<keyword evidence="3" id="KW-1185">Reference proteome</keyword>
<dbReference type="AlphaFoldDB" id="A0A1N7QJW7"/>
<feature type="chain" id="PRO_5012771927" evidence="1">
    <location>
        <begin position="21"/>
        <end position="92"/>
    </location>
</feature>
<sequence>MSCARNAILAMMIVATPAQAAVAAPCLAPERPFLPQSREDMRRYADLLRADFETYIAEVQTYFRCLDEERARAFVEAREVTEQYGQFQRAQE</sequence>